<dbReference type="RefSeq" id="WP_378156701.1">
    <property type="nucleotide sequence ID" value="NZ_JBHSEC010000020.1"/>
</dbReference>
<feature type="transmembrane region" description="Helical" evidence="1">
    <location>
        <begin position="20"/>
        <end position="49"/>
    </location>
</feature>
<protein>
    <recommendedName>
        <fullName evidence="4">DUF4233 domain-containing protein</fullName>
    </recommendedName>
</protein>
<keyword evidence="1" id="KW-0812">Transmembrane</keyword>
<evidence type="ECO:0008006" key="4">
    <source>
        <dbReference type="Google" id="ProtNLM"/>
    </source>
</evidence>
<proteinExistence type="predicted"/>
<reference evidence="3" key="1">
    <citation type="journal article" date="2019" name="Int. J. Syst. Evol. Microbiol.">
        <title>The Global Catalogue of Microorganisms (GCM) 10K type strain sequencing project: providing services to taxonomists for standard genome sequencing and annotation.</title>
        <authorList>
            <consortium name="The Broad Institute Genomics Platform"/>
            <consortium name="The Broad Institute Genome Sequencing Center for Infectious Disease"/>
            <person name="Wu L."/>
            <person name="Ma J."/>
        </authorList>
    </citation>
    <scope>NUCLEOTIDE SEQUENCE [LARGE SCALE GENOMIC DNA]</scope>
    <source>
        <strain evidence="3">CCUG 59778</strain>
    </source>
</reference>
<gene>
    <name evidence="2" type="ORF">ACFOZY_14285</name>
</gene>
<evidence type="ECO:0000313" key="3">
    <source>
        <dbReference type="Proteomes" id="UP001595817"/>
    </source>
</evidence>
<feature type="transmembrane region" description="Helical" evidence="1">
    <location>
        <begin position="61"/>
        <end position="82"/>
    </location>
</feature>
<keyword evidence="3" id="KW-1185">Reference proteome</keyword>
<keyword evidence="1" id="KW-1133">Transmembrane helix</keyword>
<accession>A0ABV8XB19</accession>
<organism evidence="2 3">
    <name type="scientific">Chungangia koreensis</name>
    <dbReference type="NCBI Taxonomy" id="752657"/>
    <lineage>
        <taxon>Bacteria</taxon>
        <taxon>Bacillati</taxon>
        <taxon>Bacillota</taxon>
        <taxon>Bacilli</taxon>
        <taxon>Lactobacillales</taxon>
        <taxon>Chungangia</taxon>
    </lineage>
</organism>
<comment type="caution">
    <text evidence="2">The sequence shown here is derived from an EMBL/GenBank/DDBJ whole genome shotgun (WGS) entry which is preliminary data.</text>
</comment>
<name>A0ABV8XB19_9LACT</name>
<dbReference type="Proteomes" id="UP001595817">
    <property type="component" value="Unassembled WGS sequence"/>
</dbReference>
<evidence type="ECO:0000256" key="1">
    <source>
        <dbReference type="SAM" id="Phobius"/>
    </source>
</evidence>
<evidence type="ECO:0000313" key="2">
    <source>
        <dbReference type="EMBL" id="MFC4411592.1"/>
    </source>
</evidence>
<keyword evidence="1" id="KW-0472">Membrane</keyword>
<dbReference type="EMBL" id="JBHSEC010000020">
    <property type="protein sequence ID" value="MFC4411592.1"/>
    <property type="molecule type" value="Genomic_DNA"/>
</dbReference>
<sequence length="97" mass="10330">MRISTGMKWLTGLCEVVLGIPFIGASIIIGSGWSALGVMLILHAITLILSIRDMEGKGGPILGLVTSVVGLIPFVGMVLHWITSITLLISAYRETTH</sequence>